<dbReference type="AlphaFoldDB" id="A0A8J1TBZ0"/>
<dbReference type="SUPFAM" id="SSF82199">
    <property type="entry name" value="SET domain"/>
    <property type="match status" value="1"/>
</dbReference>
<reference evidence="1" key="1">
    <citation type="submission" date="2022-03" db="EMBL/GenBank/DDBJ databases">
        <authorList>
            <person name="Martin C."/>
        </authorList>
    </citation>
    <scope>NUCLEOTIDE SEQUENCE</scope>
</reference>
<accession>A0A8J1TBZ0</accession>
<sequence>MIMKYYYGSVLMCFTFTLLVLLKHLALNALQLLNIDELYLGSVRKTPDETKLCYCPLLVKTKLELSNETSKGYGVYAMEDIPKGTQLTYMDCAPDAPKWPVCLLIRQDIFIKDFGKQVSDQLMEFIITHTFYLNSIKYHILELNPITYVNHCDVPNIGGYDYDVAIRDIKKGEELCEDYRTFDMYNEYFDLMRKFKVYGTDWKNPLH</sequence>
<comment type="caution">
    <text evidence="1">The sequence shown here is derived from an EMBL/GenBank/DDBJ whole genome shotgun (WGS) entry which is preliminary data.</text>
</comment>
<dbReference type="InterPro" id="IPR001214">
    <property type="entry name" value="SET_dom"/>
</dbReference>
<dbReference type="Gene3D" id="2.170.270.10">
    <property type="entry name" value="SET domain"/>
    <property type="match status" value="1"/>
</dbReference>
<dbReference type="PROSITE" id="PS50280">
    <property type="entry name" value="SET"/>
    <property type="match status" value="1"/>
</dbReference>
<keyword evidence="2" id="KW-1185">Reference proteome</keyword>
<protein>
    <submittedName>
        <fullName evidence="1">Uncharacterized protein</fullName>
    </submittedName>
</protein>
<proteinExistence type="predicted"/>
<evidence type="ECO:0000313" key="2">
    <source>
        <dbReference type="Proteomes" id="UP000749559"/>
    </source>
</evidence>
<dbReference type="EMBL" id="CAIIXF020000011">
    <property type="protein sequence ID" value="CAH1800127.1"/>
    <property type="molecule type" value="Genomic_DNA"/>
</dbReference>
<dbReference type="Proteomes" id="UP000749559">
    <property type="component" value="Unassembled WGS sequence"/>
</dbReference>
<dbReference type="Pfam" id="PF00856">
    <property type="entry name" value="SET"/>
    <property type="match status" value="1"/>
</dbReference>
<dbReference type="InterPro" id="IPR046341">
    <property type="entry name" value="SET_dom_sf"/>
</dbReference>
<organism evidence="1 2">
    <name type="scientific">Owenia fusiformis</name>
    <name type="common">Polychaete worm</name>
    <dbReference type="NCBI Taxonomy" id="6347"/>
    <lineage>
        <taxon>Eukaryota</taxon>
        <taxon>Metazoa</taxon>
        <taxon>Spiralia</taxon>
        <taxon>Lophotrochozoa</taxon>
        <taxon>Annelida</taxon>
        <taxon>Polychaeta</taxon>
        <taxon>Sedentaria</taxon>
        <taxon>Canalipalpata</taxon>
        <taxon>Sabellida</taxon>
        <taxon>Oweniida</taxon>
        <taxon>Oweniidae</taxon>
        <taxon>Owenia</taxon>
    </lineage>
</organism>
<evidence type="ECO:0000313" key="1">
    <source>
        <dbReference type="EMBL" id="CAH1800127.1"/>
    </source>
</evidence>
<name>A0A8J1TBZ0_OWEFU</name>
<dbReference type="OrthoDB" id="5945798at2759"/>
<gene>
    <name evidence="1" type="ORF">OFUS_LOCUS24056</name>
</gene>